<comment type="similarity">
    <text evidence="1">Belongs to the sigma-54 factor family.</text>
</comment>
<protein>
    <submittedName>
        <fullName evidence="12">RNA polymerase, sigma 54 subunit, RpoN/SigL</fullName>
    </submittedName>
</protein>
<dbReference type="PROSITE" id="PS00718">
    <property type="entry name" value="SIGMA54_2"/>
    <property type="match status" value="1"/>
</dbReference>
<dbReference type="PRINTS" id="PR00045">
    <property type="entry name" value="SIGMA54FCT"/>
</dbReference>
<evidence type="ECO:0000259" key="11">
    <source>
        <dbReference type="Pfam" id="PF04963"/>
    </source>
</evidence>
<dbReference type="Pfam" id="PF04963">
    <property type="entry name" value="Sigma54_CBD"/>
    <property type="match status" value="1"/>
</dbReference>
<dbReference type="InterPro" id="IPR038709">
    <property type="entry name" value="RpoN_core-bd_sf"/>
</dbReference>
<keyword evidence="3" id="KW-0808">Transferase</keyword>
<accession>A0A1G7LDE6</accession>
<evidence type="ECO:0000313" key="12">
    <source>
        <dbReference type="EMBL" id="SDF47406.1"/>
    </source>
</evidence>
<dbReference type="Proteomes" id="UP000199355">
    <property type="component" value="Unassembled WGS sequence"/>
</dbReference>
<dbReference type="Pfam" id="PF00309">
    <property type="entry name" value="Sigma54_AID"/>
    <property type="match status" value="1"/>
</dbReference>
<reference evidence="13" key="1">
    <citation type="submission" date="2016-10" db="EMBL/GenBank/DDBJ databases">
        <authorList>
            <person name="Varghese N."/>
            <person name="Submissions S."/>
        </authorList>
    </citation>
    <scope>NUCLEOTIDE SEQUENCE [LARGE SCALE GENOMIC DNA]</scope>
    <source>
        <strain evidence="13">KHC7</strain>
    </source>
</reference>
<dbReference type="GO" id="GO:0016779">
    <property type="term" value="F:nucleotidyltransferase activity"/>
    <property type="evidence" value="ECO:0007669"/>
    <property type="project" value="UniProtKB-KW"/>
</dbReference>
<evidence type="ECO:0000256" key="4">
    <source>
        <dbReference type="ARBA" id="ARBA00022695"/>
    </source>
</evidence>
<evidence type="ECO:0000256" key="3">
    <source>
        <dbReference type="ARBA" id="ARBA00022679"/>
    </source>
</evidence>
<feature type="region of interest" description="Disordered" evidence="9">
    <location>
        <begin position="46"/>
        <end position="68"/>
    </location>
</feature>
<dbReference type="GO" id="GO:0006352">
    <property type="term" value="P:DNA-templated transcription initiation"/>
    <property type="evidence" value="ECO:0007669"/>
    <property type="project" value="InterPro"/>
</dbReference>
<evidence type="ECO:0000256" key="1">
    <source>
        <dbReference type="ARBA" id="ARBA00008798"/>
    </source>
</evidence>
<dbReference type="PANTHER" id="PTHR32248">
    <property type="entry name" value="RNA POLYMERASE SIGMA-54 FACTOR"/>
    <property type="match status" value="1"/>
</dbReference>
<evidence type="ECO:0000256" key="6">
    <source>
        <dbReference type="ARBA" id="ARBA00023082"/>
    </source>
</evidence>
<dbReference type="PANTHER" id="PTHR32248:SF4">
    <property type="entry name" value="RNA POLYMERASE SIGMA-54 FACTOR"/>
    <property type="match status" value="1"/>
</dbReference>
<dbReference type="STRING" id="571438.SAMN05192586_10632"/>
<dbReference type="PROSITE" id="PS50044">
    <property type="entry name" value="SIGMA54_3"/>
    <property type="match status" value="1"/>
</dbReference>
<dbReference type="PIRSF" id="PIRSF000774">
    <property type="entry name" value="RpoN"/>
    <property type="match status" value="1"/>
</dbReference>
<dbReference type="Pfam" id="PF04552">
    <property type="entry name" value="Sigma54_DBD"/>
    <property type="match status" value="1"/>
</dbReference>
<dbReference type="InterPro" id="IPR007046">
    <property type="entry name" value="RNA_pol_sigma_54_core-bd"/>
</dbReference>
<evidence type="ECO:0000256" key="9">
    <source>
        <dbReference type="SAM" id="MobiDB-lite"/>
    </source>
</evidence>
<evidence type="ECO:0000256" key="2">
    <source>
        <dbReference type="ARBA" id="ARBA00022478"/>
    </source>
</evidence>
<feature type="domain" description="RNA polymerase sigma factor 54 core-binding" evidence="11">
    <location>
        <begin position="114"/>
        <end position="299"/>
    </location>
</feature>
<evidence type="ECO:0000313" key="13">
    <source>
        <dbReference type="Proteomes" id="UP000199355"/>
    </source>
</evidence>
<dbReference type="PROSITE" id="PS00717">
    <property type="entry name" value="SIGMA54_1"/>
    <property type="match status" value="1"/>
</dbReference>
<evidence type="ECO:0000256" key="7">
    <source>
        <dbReference type="ARBA" id="ARBA00023125"/>
    </source>
</evidence>
<keyword evidence="4" id="KW-0548">Nucleotidyltransferase</keyword>
<keyword evidence="5" id="KW-0805">Transcription regulation</keyword>
<evidence type="ECO:0000256" key="5">
    <source>
        <dbReference type="ARBA" id="ARBA00023015"/>
    </source>
</evidence>
<dbReference type="GO" id="GO:0000428">
    <property type="term" value="C:DNA-directed RNA polymerase complex"/>
    <property type="evidence" value="ECO:0007669"/>
    <property type="project" value="UniProtKB-KW"/>
</dbReference>
<evidence type="ECO:0000259" key="10">
    <source>
        <dbReference type="Pfam" id="PF04552"/>
    </source>
</evidence>
<keyword evidence="6" id="KW-0731">Sigma factor</keyword>
<name>A0A1G7LDE6_9BACT</name>
<evidence type="ECO:0000256" key="8">
    <source>
        <dbReference type="ARBA" id="ARBA00023163"/>
    </source>
</evidence>
<keyword evidence="8" id="KW-0804">Transcription</keyword>
<dbReference type="EMBL" id="FNBX01000006">
    <property type="protein sequence ID" value="SDF47406.1"/>
    <property type="molecule type" value="Genomic_DNA"/>
</dbReference>
<gene>
    <name evidence="12" type="ORF">SAMN05192586_10632</name>
</gene>
<keyword evidence="2" id="KW-0240">DNA-directed RNA polymerase</keyword>
<dbReference type="NCBIfam" id="NF009118">
    <property type="entry name" value="PRK12469.1"/>
    <property type="match status" value="1"/>
</dbReference>
<dbReference type="GO" id="GO:0016987">
    <property type="term" value="F:sigma factor activity"/>
    <property type="evidence" value="ECO:0007669"/>
    <property type="project" value="UniProtKB-KW"/>
</dbReference>
<dbReference type="Gene3D" id="1.10.10.1330">
    <property type="entry name" value="RNA polymerase sigma-54 factor, core-binding domain"/>
    <property type="match status" value="1"/>
</dbReference>
<keyword evidence="7" id="KW-0238">DNA-binding</keyword>
<dbReference type="OrthoDB" id="9814402at2"/>
<organism evidence="12 13">
    <name type="scientific">Desulfovibrio legallii</name>
    <dbReference type="NCBI Taxonomy" id="571438"/>
    <lineage>
        <taxon>Bacteria</taxon>
        <taxon>Pseudomonadati</taxon>
        <taxon>Thermodesulfobacteriota</taxon>
        <taxon>Desulfovibrionia</taxon>
        <taxon>Desulfovibrionales</taxon>
        <taxon>Desulfovibrionaceae</taxon>
        <taxon>Desulfovibrio</taxon>
    </lineage>
</organism>
<feature type="domain" description="RNA polymerase sigma factor 54 DNA-binding" evidence="10">
    <location>
        <begin position="314"/>
        <end position="472"/>
    </location>
</feature>
<dbReference type="InterPro" id="IPR000394">
    <property type="entry name" value="RNA_pol_sigma_54"/>
</dbReference>
<dbReference type="GO" id="GO:0003677">
    <property type="term" value="F:DNA binding"/>
    <property type="evidence" value="ECO:0007669"/>
    <property type="project" value="UniProtKB-KW"/>
</dbReference>
<dbReference type="NCBIfam" id="TIGR02395">
    <property type="entry name" value="rpoN_sigma"/>
    <property type="match status" value="1"/>
</dbReference>
<dbReference type="Gene3D" id="1.10.10.60">
    <property type="entry name" value="Homeodomain-like"/>
    <property type="match status" value="1"/>
</dbReference>
<proteinExistence type="inferred from homology"/>
<dbReference type="InterPro" id="IPR007634">
    <property type="entry name" value="RNA_pol_sigma_54_DNA-bd"/>
</dbReference>
<dbReference type="RefSeq" id="WP_092153282.1">
    <property type="nucleotide sequence ID" value="NZ_FNBX01000006.1"/>
</dbReference>
<dbReference type="GO" id="GO:0001216">
    <property type="term" value="F:DNA-binding transcription activator activity"/>
    <property type="evidence" value="ECO:0007669"/>
    <property type="project" value="InterPro"/>
</dbReference>
<keyword evidence="13" id="KW-1185">Reference proteome</keyword>
<dbReference type="AlphaFoldDB" id="A0A1G7LDE6"/>
<sequence>MALELRQQLKLAQQLVMTPQLQQAIKLLQLSRVELLETVQQELVENPFLEENSGEDATPETVAEDGREPVAEEVYDRELAKDADWEDYLGEFASTPRLSQAREYESAEEIAPLEARYAAKPTLEGHLLWQLRLSQMTDAQKAIGEVIIGNLSSSGYLQASVEEVADMAHAAPDAVRDVLERVQHFDPVGVAARDARECLLVQIRNLHYDRDPILLELVQSHLEDLEAKRYKPLLRKFKLDMEGLREYLDIIQSLDPLPGASFGGGEPTYVSPDVFVYKVGDDFVILLNEDGLPQLQLSSMSEMDLTAASEKEKEYCSEKIRSASWLIKSLYQRQRTLYKVMESIVRHQRPFFEEGVTRLAPLILKDIADDIGMHESTVSRITTNKYVATPHGIFELKFFFNSGLELDDGSQVGSESVKALIKKFIAAEDPHAPLSDERIGELLKERLKVNIARRTVAKYRTALDIPSSSRRKEHF</sequence>